<proteinExistence type="predicted"/>
<feature type="non-terminal residue" evidence="1">
    <location>
        <position position="143"/>
    </location>
</feature>
<reference evidence="1 2" key="1">
    <citation type="submission" date="2021-06" db="EMBL/GenBank/DDBJ databases">
        <authorList>
            <person name="Palmer J.M."/>
        </authorList>
    </citation>
    <scope>NUCLEOTIDE SEQUENCE [LARGE SCALE GENOMIC DNA]</scope>
    <source>
        <strain evidence="1 2">CL_MEX2019</strain>
        <tissue evidence="1">Muscle</tissue>
    </source>
</reference>
<evidence type="ECO:0000313" key="2">
    <source>
        <dbReference type="Proteomes" id="UP001352852"/>
    </source>
</evidence>
<comment type="caution">
    <text evidence="1">The sequence shown here is derived from an EMBL/GenBank/DDBJ whole genome shotgun (WGS) entry which is preliminary data.</text>
</comment>
<evidence type="ECO:0000313" key="1">
    <source>
        <dbReference type="EMBL" id="MED6271049.1"/>
    </source>
</evidence>
<protein>
    <submittedName>
        <fullName evidence="1">Uncharacterized protein</fullName>
    </submittedName>
</protein>
<name>A0ABU7DA34_9TELE</name>
<keyword evidence="2" id="KW-1185">Reference proteome</keyword>
<organism evidence="1 2">
    <name type="scientific">Characodon lateralis</name>
    <dbReference type="NCBI Taxonomy" id="208331"/>
    <lineage>
        <taxon>Eukaryota</taxon>
        <taxon>Metazoa</taxon>
        <taxon>Chordata</taxon>
        <taxon>Craniata</taxon>
        <taxon>Vertebrata</taxon>
        <taxon>Euteleostomi</taxon>
        <taxon>Actinopterygii</taxon>
        <taxon>Neopterygii</taxon>
        <taxon>Teleostei</taxon>
        <taxon>Neoteleostei</taxon>
        <taxon>Acanthomorphata</taxon>
        <taxon>Ovalentaria</taxon>
        <taxon>Atherinomorphae</taxon>
        <taxon>Cyprinodontiformes</taxon>
        <taxon>Goodeidae</taxon>
        <taxon>Characodon</taxon>
    </lineage>
</organism>
<sequence>LDLLRRWPWWKTISQLMKLLPGAKGNVRSALLILPATSSNEEVKEGFQIDTKAPAERVLMETLRQTRRRPRTRLRDYVSRLAWERLGPPPFAGGAGGGVWGGGPLDVSAESAALATRSQIKRKMTREVVSSRTKVQTGEWEPH</sequence>
<dbReference type="EMBL" id="JAHUTJ010017706">
    <property type="protein sequence ID" value="MED6271049.1"/>
    <property type="molecule type" value="Genomic_DNA"/>
</dbReference>
<gene>
    <name evidence="1" type="ORF">CHARACLAT_016313</name>
</gene>
<accession>A0ABU7DA34</accession>
<feature type="non-terminal residue" evidence="1">
    <location>
        <position position="1"/>
    </location>
</feature>
<dbReference type="Proteomes" id="UP001352852">
    <property type="component" value="Unassembled WGS sequence"/>
</dbReference>